<dbReference type="Proteomes" id="UP000314986">
    <property type="component" value="Unassembled WGS sequence"/>
</dbReference>
<feature type="binding site" evidence="7">
    <location>
        <position position="171"/>
    </location>
    <ligand>
        <name>Zn(2+)</name>
        <dbReference type="ChEBI" id="CHEBI:29105"/>
        <label>2</label>
        <note>catalytic</note>
    </ligand>
</feature>
<feature type="domain" description="ShKT" evidence="9">
    <location>
        <begin position="205"/>
        <end position="240"/>
    </location>
</feature>
<dbReference type="AlphaFoldDB" id="A0A4W3IZ16"/>
<dbReference type="InterPro" id="IPR001818">
    <property type="entry name" value="Pept_M10_metallopeptidase"/>
</dbReference>
<evidence type="ECO:0000256" key="3">
    <source>
        <dbReference type="ARBA" id="ARBA00022723"/>
    </source>
</evidence>
<keyword evidence="11" id="KW-1185">Reference proteome</keyword>
<feature type="active site" evidence="6">
    <location>
        <position position="162"/>
    </location>
</feature>
<comment type="similarity">
    <text evidence="1">Belongs to the peptidase M10A family.</text>
</comment>
<dbReference type="InterPro" id="IPR006026">
    <property type="entry name" value="Peptidase_Metallo"/>
</dbReference>
<comment type="cofactor">
    <cofactor evidence="7">
        <name>Zn(2+)</name>
        <dbReference type="ChEBI" id="CHEBI:29105"/>
    </cofactor>
    <text evidence="7">Binds 2 Zn(2+) ions per subunit.</text>
</comment>
<sequence>GETFGKFPYSTHFCLPSKLVNSSLIRRKRYIINPMGHKWNHFNITYKIVQFPSTLSKYDTRKGISTAFGIWSNVSPLTFAEVHGRRNADIKLGFYTFEHSDCWSTMLHPCFDGRNGELAHAFLPPVGEIHFDNHDAWILGKARFDRNQGVWLNDLIQVAAHEIGHALGLMHSQNQNSLMHPSITYTGQRDVTQDDISGIQQLYACHDKRRFCGSWARVGFCERRQTFMKDNCPKSCNVFLWVPSDWIYSVADTSLTIDNYYTMKISGSSYSDNQTHNQTE</sequence>
<feature type="binding site" evidence="7">
    <location>
        <position position="161"/>
    </location>
    <ligand>
        <name>Zn(2+)</name>
        <dbReference type="ChEBI" id="CHEBI:29105"/>
        <label>2</label>
        <note>catalytic</note>
    </ligand>
</feature>
<dbReference type="PANTHER" id="PTHR10201">
    <property type="entry name" value="MATRIX METALLOPROTEINASE"/>
    <property type="match status" value="1"/>
</dbReference>
<dbReference type="GO" id="GO:0030198">
    <property type="term" value="P:extracellular matrix organization"/>
    <property type="evidence" value="ECO:0007669"/>
    <property type="project" value="TreeGrafter"/>
</dbReference>
<feature type="binding site" evidence="7">
    <location>
        <position position="132"/>
    </location>
    <ligand>
        <name>Ca(2+)</name>
        <dbReference type="ChEBI" id="CHEBI:29108"/>
        <label>3</label>
    </ligand>
</feature>
<dbReference type="InterPro" id="IPR033739">
    <property type="entry name" value="M10A_MMP"/>
</dbReference>
<dbReference type="GO" id="GO:0030574">
    <property type="term" value="P:collagen catabolic process"/>
    <property type="evidence" value="ECO:0007669"/>
    <property type="project" value="TreeGrafter"/>
</dbReference>
<dbReference type="Pfam" id="PF00413">
    <property type="entry name" value="Peptidase_M10"/>
    <property type="match status" value="1"/>
</dbReference>
<evidence type="ECO:0000313" key="11">
    <source>
        <dbReference type="Proteomes" id="UP000314986"/>
    </source>
</evidence>
<reference evidence="10" key="4">
    <citation type="submission" date="2025-08" db="UniProtKB">
        <authorList>
            <consortium name="Ensembl"/>
        </authorList>
    </citation>
    <scope>IDENTIFICATION</scope>
</reference>
<evidence type="ECO:0000256" key="1">
    <source>
        <dbReference type="ARBA" id="ARBA00010370"/>
    </source>
</evidence>
<feature type="binding site" evidence="7">
    <location>
        <position position="113"/>
    </location>
    <ligand>
        <name>Ca(2+)</name>
        <dbReference type="ChEBI" id="CHEBI:29108"/>
        <label>3</label>
    </ligand>
</feature>
<comment type="cofactor">
    <cofactor evidence="7">
        <name>Ca(2+)</name>
        <dbReference type="ChEBI" id="CHEBI:29108"/>
    </cofactor>
    <text evidence="7">Can bind about 5 Ca(2+) ions per subunit.</text>
</comment>
<keyword evidence="7" id="KW-0106">Calcium</keyword>
<dbReference type="GO" id="GO:0006508">
    <property type="term" value="P:proteolysis"/>
    <property type="evidence" value="ECO:0007669"/>
    <property type="project" value="UniProtKB-KW"/>
</dbReference>
<dbReference type="Gene3D" id="3.40.390.10">
    <property type="entry name" value="Collagenase (Catalytic Domain)"/>
    <property type="match status" value="1"/>
</dbReference>
<reference evidence="11" key="2">
    <citation type="journal article" date="2007" name="PLoS Biol.">
        <title>Survey sequencing and comparative analysis of the elephant shark (Callorhinchus milii) genome.</title>
        <authorList>
            <person name="Venkatesh B."/>
            <person name="Kirkness E.F."/>
            <person name="Loh Y.H."/>
            <person name="Halpern A.L."/>
            <person name="Lee A.P."/>
            <person name="Johnson J."/>
            <person name="Dandona N."/>
            <person name="Viswanathan L.D."/>
            <person name="Tay A."/>
            <person name="Venter J.C."/>
            <person name="Strausberg R.L."/>
            <person name="Brenner S."/>
        </authorList>
    </citation>
    <scope>NUCLEOTIDE SEQUENCE [LARGE SCALE GENOMIC DNA]</scope>
</reference>
<feature type="binding site" evidence="7">
    <location>
        <position position="120"/>
    </location>
    <ligand>
        <name>Zn(2+)</name>
        <dbReference type="ChEBI" id="CHEBI:29105"/>
        <label>1</label>
    </ligand>
</feature>
<feature type="binding site" evidence="7">
    <location>
        <position position="99"/>
    </location>
    <ligand>
        <name>Zn(2+)</name>
        <dbReference type="ChEBI" id="CHEBI:29105"/>
        <label>1</label>
    </ligand>
</feature>
<feature type="binding site" evidence="7">
    <location>
        <position position="101"/>
    </location>
    <ligand>
        <name>Zn(2+)</name>
        <dbReference type="ChEBI" id="CHEBI:29105"/>
        <label>1</label>
    </ligand>
</feature>
<dbReference type="SMART" id="SM00235">
    <property type="entry name" value="ZnMc"/>
    <property type="match status" value="1"/>
</dbReference>
<evidence type="ECO:0000256" key="8">
    <source>
        <dbReference type="PROSITE-ProRule" id="PRU01005"/>
    </source>
</evidence>
<proteinExistence type="inferred from homology"/>
<evidence type="ECO:0000259" key="9">
    <source>
        <dbReference type="PROSITE" id="PS51670"/>
    </source>
</evidence>
<feature type="binding site" evidence="7">
    <location>
        <position position="165"/>
    </location>
    <ligand>
        <name>Zn(2+)</name>
        <dbReference type="ChEBI" id="CHEBI:29105"/>
        <label>2</label>
        <note>catalytic</note>
    </ligand>
</feature>
<dbReference type="Ensembl" id="ENSCMIT00000033097.1">
    <property type="protein sequence ID" value="ENSCMIP00000032601.1"/>
    <property type="gene ID" value="ENSCMIG00000013941.1"/>
</dbReference>
<dbReference type="InterPro" id="IPR021190">
    <property type="entry name" value="Pept_M10A"/>
</dbReference>
<comment type="caution">
    <text evidence="8">Lacks conserved residue(s) required for the propagation of feature annotation.</text>
</comment>
<evidence type="ECO:0000256" key="4">
    <source>
        <dbReference type="ARBA" id="ARBA00022801"/>
    </source>
</evidence>
<dbReference type="SMART" id="SM00254">
    <property type="entry name" value="ShKT"/>
    <property type="match status" value="1"/>
</dbReference>
<organism evidence="10 11">
    <name type="scientific">Callorhinchus milii</name>
    <name type="common">Ghost shark</name>
    <dbReference type="NCBI Taxonomy" id="7868"/>
    <lineage>
        <taxon>Eukaryota</taxon>
        <taxon>Metazoa</taxon>
        <taxon>Chordata</taxon>
        <taxon>Craniata</taxon>
        <taxon>Vertebrata</taxon>
        <taxon>Chondrichthyes</taxon>
        <taxon>Holocephali</taxon>
        <taxon>Chimaeriformes</taxon>
        <taxon>Callorhinchidae</taxon>
        <taxon>Callorhinchus</taxon>
    </lineage>
</organism>
<evidence type="ECO:0000313" key="10">
    <source>
        <dbReference type="Ensembl" id="ENSCMIP00000032601.1"/>
    </source>
</evidence>
<protein>
    <recommendedName>
        <fullName evidence="9">ShKT domain-containing protein</fullName>
    </recommendedName>
</protein>
<feature type="binding site" evidence="7">
    <location>
        <position position="179"/>
    </location>
    <ligand>
        <name>Zn(2+)</name>
        <dbReference type="ChEBI" id="CHEBI:29105"/>
        <label>2</label>
        <note>catalytic</note>
    </ligand>
</feature>
<name>A0A4W3IZ16_CALMI</name>
<dbReference type="CDD" id="cd04278">
    <property type="entry name" value="ZnMc_MMP"/>
    <property type="match status" value="1"/>
</dbReference>
<reference evidence="10" key="5">
    <citation type="submission" date="2025-09" db="UniProtKB">
        <authorList>
            <consortium name="Ensembl"/>
        </authorList>
    </citation>
    <scope>IDENTIFICATION</scope>
</reference>
<dbReference type="InterPro" id="IPR003582">
    <property type="entry name" value="ShKT_dom"/>
</dbReference>
<dbReference type="GO" id="GO:0031012">
    <property type="term" value="C:extracellular matrix"/>
    <property type="evidence" value="ECO:0007669"/>
    <property type="project" value="InterPro"/>
</dbReference>
<feature type="binding site" evidence="7">
    <location>
        <position position="112"/>
    </location>
    <ligand>
        <name>Ca(2+)</name>
        <dbReference type="ChEBI" id="CHEBI:29108"/>
        <label>3</label>
    </ligand>
</feature>
<dbReference type="GeneTree" id="ENSGT00940000165683"/>
<dbReference type="PROSITE" id="PS51670">
    <property type="entry name" value="SHKT"/>
    <property type="match status" value="1"/>
</dbReference>
<dbReference type="GO" id="GO:0008270">
    <property type="term" value="F:zinc ion binding"/>
    <property type="evidence" value="ECO:0007669"/>
    <property type="project" value="InterPro"/>
</dbReference>
<keyword evidence="3 7" id="KW-0479">Metal-binding</keyword>
<feature type="binding site" evidence="7">
    <location>
        <position position="130"/>
    </location>
    <ligand>
        <name>Zn(2+)</name>
        <dbReference type="ChEBI" id="CHEBI:29105"/>
        <label>1</label>
    </ligand>
</feature>
<accession>A0A4W3IZ16</accession>
<keyword evidence="2" id="KW-0645">Protease</keyword>
<dbReference type="Gene3D" id="1.10.10.1940">
    <property type="match status" value="1"/>
</dbReference>
<evidence type="ECO:0000256" key="7">
    <source>
        <dbReference type="PIRSR" id="PIRSR621190-2"/>
    </source>
</evidence>
<dbReference type="STRING" id="7868.ENSCMIP00000032601"/>
<keyword evidence="4" id="KW-0378">Hydrolase</keyword>
<dbReference type="GO" id="GO:0004222">
    <property type="term" value="F:metalloendopeptidase activity"/>
    <property type="evidence" value="ECO:0007669"/>
    <property type="project" value="InterPro"/>
</dbReference>
<keyword evidence="5 7" id="KW-0862">Zinc</keyword>
<dbReference type="Pfam" id="PF01549">
    <property type="entry name" value="ShK"/>
    <property type="match status" value="1"/>
</dbReference>
<feature type="binding site" evidence="7">
    <location>
        <position position="89"/>
    </location>
    <ligand>
        <name>Ca(2+)</name>
        <dbReference type="ChEBI" id="CHEBI:29108"/>
        <label>2</label>
    </ligand>
</feature>
<dbReference type="SUPFAM" id="SSF55486">
    <property type="entry name" value="Metalloproteases ('zincins'), catalytic domain"/>
    <property type="match status" value="1"/>
</dbReference>
<dbReference type="PRINTS" id="PR00138">
    <property type="entry name" value="MATRIXIN"/>
</dbReference>
<dbReference type="InParanoid" id="A0A4W3IZ16"/>
<evidence type="ECO:0000256" key="6">
    <source>
        <dbReference type="PIRSR" id="PIRSR621190-1"/>
    </source>
</evidence>
<evidence type="ECO:0000256" key="2">
    <source>
        <dbReference type="ARBA" id="ARBA00022670"/>
    </source>
</evidence>
<dbReference type="InterPro" id="IPR024079">
    <property type="entry name" value="MetalloPept_cat_dom_sf"/>
</dbReference>
<dbReference type="PANTHER" id="PTHR10201:SF120">
    <property type="entry name" value="MATRIX METALLOPEPTIDASE 23A, LIKE"/>
    <property type="match status" value="1"/>
</dbReference>
<dbReference type="GO" id="GO:0005615">
    <property type="term" value="C:extracellular space"/>
    <property type="evidence" value="ECO:0007669"/>
    <property type="project" value="TreeGrafter"/>
</dbReference>
<dbReference type="OMA" id="MHRAFNE"/>
<reference evidence="11" key="1">
    <citation type="journal article" date="2006" name="Science">
        <title>Ancient noncoding elements conserved in the human genome.</title>
        <authorList>
            <person name="Venkatesh B."/>
            <person name="Kirkness E.F."/>
            <person name="Loh Y.H."/>
            <person name="Halpern A.L."/>
            <person name="Lee A.P."/>
            <person name="Johnson J."/>
            <person name="Dandona N."/>
            <person name="Viswanathan L.D."/>
            <person name="Tay A."/>
            <person name="Venter J.C."/>
            <person name="Strausberg R.L."/>
            <person name="Brenner S."/>
        </authorList>
    </citation>
    <scope>NUCLEOTIDE SEQUENCE [LARGE SCALE GENOMIC DNA]</scope>
</reference>
<evidence type="ECO:0000256" key="5">
    <source>
        <dbReference type="ARBA" id="ARBA00022833"/>
    </source>
</evidence>
<reference evidence="11" key="3">
    <citation type="journal article" date="2014" name="Nature">
        <title>Elephant shark genome provides unique insights into gnathostome evolution.</title>
        <authorList>
            <consortium name="International Elephant Shark Genome Sequencing Consortium"/>
            <person name="Venkatesh B."/>
            <person name="Lee A.P."/>
            <person name="Ravi V."/>
            <person name="Maurya A.K."/>
            <person name="Lian M.M."/>
            <person name="Swann J.B."/>
            <person name="Ohta Y."/>
            <person name="Flajnik M.F."/>
            <person name="Sutoh Y."/>
            <person name="Kasahara M."/>
            <person name="Hoon S."/>
            <person name="Gangu V."/>
            <person name="Roy S.W."/>
            <person name="Irimia M."/>
            <person name="Korzh V."/>
            <person name="Kondrychyn I."/>
            <person name="Lim Z.W."/>
            <person name="Tay B.H."/>
            <person name="Tohari S."/>
            <person name="Kong K.W."/>
            <person name="Ho S."/>
            <person name="Lorente-Galdos B."/>
            <person name="Quilez J."/>
            <person name="Marques-Bonet T."/>
            <person name="Raney B.J."/>
            <person name="Ingham P.W."/>
            <person name="Tay A."/>
            <person name="Hillier L.W."/>
            <person name="Minx P."/>
            <person name="Boehm T."/>
            <person name="Wilson R.K."/>
            <person name="Brenner S."/>
            <person name="Warren W.C."/>
        </authorList>
    </citation>
    <scope>NUCLEOTIDE SEQUENCE [LARGE SCALE GENOMIC DNA]</scope>
</reference>